<feature type="domain" description="MobA/VirD2-like nuclease" evidence="2">
    <location>
        <begin position="17"/>
        <end position="149"/>
    </location>
</feature>
<evidence type="ECO:0000313" key="4">
    <source>
        <dbReference type="Proteomes" id="UP000321935"/>
    </source>
</evidence>
<gene>
    <name evidence="3" type="ORF">ESV85_16720</name>
</gene>
<proteinExistence type="predicted"/>
<dbReference type="Pfam" id="PF03432">
    <property type="entry name" value="Relaxase"/>
    <property type="match status" value="1"/>
</dbReference>
<organism evidence="3 4">
    <name type="scientific">Algoriphagus aquimarinus</name>
    <dbReference type="NCBI Taxonomy" id="237018"/>
    <lineage>
        <taxon>Bacteria</taxon>
        <taxon>Pseudomonadati</taxon>
        <taxon>Bacteroidota</taxon>
        <taxon>Cytophagia</taxon>
        <taxon>Cytophagales</taxon>
        <taxon>Cyclobacteriaceae</taxon>
        <taxon>Algoriphagus</taxon>
    </lineage>
</organism>
<dbReference type="AlphaFoldDB" id="A0A5C7AD83"/>
<accession>A0A5C7AD83</accession>
<evidence type="ECO:0000256" key="1">
    <source>
        <dbReference type="SAM" id="MobiDB-lite"/>
    </source>
</evidence>
<evidence type="ECO:0000259" key="2">
    <source>
        <dbReference type="Pfam" id="PF03432"/>
    </source>
</evidence>
<sequence>MVAKIITGKTIGGVIRYNEQKVKNGQAKLVQMGGFAAKNLTVNAKIQSFENFQKLNQRTKTNAVHISLNLSPRDTVDEFTFQKIAADYLIGIGFGEQPYLLYQHFDAAHPHVHIVTTNISSSGKRIETHNLGRILSEQTRKEIEKRYHLVKAEEQQKQKVNLLKPLEKASYGARETKAAISNIVSEVIRTYRFTSLHELNAVLGQFNVGACRGEPESEMFKNMGLVYSVLDPEGKRTGVPIKASSIYSRPTLANLELQFVRNKESRKPYRNDVREAVLVALGSSKSPVELTIRLRSKGIRPVFRINAEGRLYGVTYVDNVSRSVFNGSALDKSLSANALSAQFSKEAPNLSTVSHTESSGSKDVGVELPDIGISINSHQTEDPTPYELRQKKKRKRKKRHL</sequence>
<reference evidence="3 4" key="1">
    <citation type="submission" date="2019-08" db="EMBL/GenBank/DDBJ databases">
        <title>Genomes sequence of Algoriphagus aquimarinus ACAM450.</title>
        <authorList>
            <person name="Bowman J.P."/>
        </authorList>
    </citation>
    <scope>NUCLEOTIDE SEQUENCE [LARGE SCALE GENOMIC DNA]</scope>
    <source>
        <strain evidence="3 4">ACAM 450</strain>
    </source>
</reference>
<comment type="caution">
    <text evidence="3">The sequence shown here is derived from an EMBL/GenBank/DDBJ whole genome shotgun (WGS) entry which is preliminary data.</text>
</comment>
<name>A0A5C7AD83_9BACT</name>
<dbReference type="EMBL" id="VORW01000015">
    <property type="protein sequence ID" value="TXE06421.1"/>
    <property type="molecule type" value="Genomic_DNA"/>
</dbReference>
<feature type="region of interest" description="Disordered" evidence="1">
    <location>
        <begin position="373"/>
        <end position="401"/>
    </location>
</feature>
<protein>
    <submittedName>
        <fullName evidence="3">Relaxase/mobilization nuclease</fullName>
    </submittedName>
</protein>
<evidence type="ECO:0000313" key="3">
    <source>
        <dbReference type="EMBL" id="TXE06421.1"/>
    </source>
</evidence>
<feature type="compositionally biased region" description="Basic residues" evidence="1">
    <location>
        <begin position="390"/>
        <end position="401"/>
    </location>
</feature>
<dbReference type="Proteomes" id="UP000321935">
    <property type="component" value="Unassembled WGS sequence"/>
</dbReference>
<dbReference type="OrthoDB" id="915634at2"/>
<dbReference type="RefSeq" id="WP_146919604.1">
    <property type="nucleotide sequence ID" value="NZ_VORW01000015.1"/>
</dbReference>
<dbReference type="InterPro" id="IPR005094">
    <property type="entry name" value="Endonuclease_MobA/VirD2"/>
</dbReference>